<accession>A0A0F7ZTM0</accession>
<proteinExistence type="predicted"/>
<reference evidence="1 2" key="1">
    <citation type="journal article" date="2014" name="Genome Biol. Evol.">
        <title>Comparative genomics and transcriptomics analyses reveal divergent lifestyle features of nematode endoparasitic fungus Hirsutella minnesotensis.</title>
        <authorList>
            <person name="Lai Y."/>
            <person name="Liu K."/>
            <person name="Zhang X."/>
            <person name="Zhang X."/>
            <person name="Li K."/>
            <person name="Wang N."/>
            <person name="Shu C."/>
            <person name="Wu Y."/>
            <person name="Wang C."/>
            <person name="Bushley K.E."/>
            <person name="Xiang M."/>
            <person name="Liu X."/>
        </authorList>
    </citation>
    <scope>NUCLEOTIDE SEQUENCE [LARGE SCALE GENOMIC DNA]</scope>
    <source>
        <strain evidence="1 2">3608</strain>
    </source>
</reference>
<dbReference type="AlphaFoldDB" id="A0A0F7ZTM0"/>
<gene>
    <name evidence="1" type="ORF">HIM_07352</name>
</gene>
<sequence length="650" mass="74314">MGRNDATIEVLPFLRPMPEGFDSIDMDIIRKLVRDCHSPEALLGMPMPATIAAVDEWLAALPHTSEGLQRFLEDWPNTPAPYDKPGATWDLSPFHVDMLSALANVERCLEAAYEISDTCPLLGEAFKDDNDMNAKRVAALVPQLEHARQLAIDFLQMFSEQETFFGSPVAEDRTSDSTKYVFFLAKIGPPSPFAPRPVPAEPQVDPLSDDPSPTVALVRAIDLRHDRSLFNGPKLTIPCAGDKYTMFPFRVRNGGRIFLHTHRKEFVAADDGPTRERSVFDPNYVTYQLHEDPDGDLALDLGLTPQLRVGYFNGMEQPIESQQPSEKTFPNMRMQLDPHFAHALDPLSLFMKGWHHMEGFIQSKFADAPDDLRAAGVLGPSEWCDHCLRKFLERPFVTRFDRPMRDYPVEPRVDSGLKLRWFEARSVTGKLMEHLRFWCADDLYRVRHLKRCTQCRGWDTNEEETEEDCRMDILRRDPVGTVLASMARHSLVLTLMQIGLADIGDRTGWGSLDMTEVIPHAKKGSTHEDIDRRLDFVQAHLSRLDHWTSILLERDNHCFVGVSAGYIRFQRYYLCRRHKLRTLDGYGDKVRRHIVVVEGEVFGREFNRQEIYREESDSEGYASRSDSDGERVTMKGMEHKLPDLLLTIQA</sequence>
<evidence type="ECO:0000313" key="2">
    <source>
        <dbReference type="Proteomes" id="UP000054481"/>
    </source>
</evidence>
<evidence type="ECO:0000313" key="1">
    <source>
        <dbReference type="EMBL" id="KJZ73348.1"/>
    </source>
</evidence>
<dbReference type="Proteomes" id="UP000054481">
    <property type="component" value="Unassembled WGS sequence"/>
</dbReference>
<dbReference type="EMBL" id="KQ030536">
    <property type="protein sequence ID" value="KJZ73348.1"/>
    <property type="molecule type" value="Genomic_DNA"/>
</dbReference>
<name>A0A0F7ZTM0_9HYPO</name>
<protein>
    <submittedName>
        <fullName evidence="1">Uncharacterized protein</fullName>
    </submittedName>
</protein>
<keyword evidence="2" id="KW-1185">Reference proteome</keyword>
<organism evidence="1 2">
    <name type="scientific">Hirsutella minnesotensis 3608</name>
    <dbReference type="NCBI Taxonomy" id="1043627"/>
    <lineage>
        <taxon>Eukaryota</taxon>
        <taxon>Fungi</taxon>
        <taxon>Dikarya</taxon>
        <taxon>Ascomycota</taxon>
        <taxon>Pezizomycotina</taxon>
        <taxon>Sordariomycetes</taxon>
        <taxon>Hypocreomycetidae</taxon>
        <taxon>Hypocreales</taxon>
        <taxon>Ophiocordycipitaceae</taxon>
        <taxon>Hirsutella</taxon>
    </lineage>
</organism>